<feature type="chain" id="PRO_5012770025" evidence="2">
    <location>
        <begin position="20"/>
        <end position="291"/>
    </location>
</feature>
<accession>A0A1M2VIZ6</accession>
<feature type="signal peptide" evidence="2">
    <location>
        <begin position="1"/>
        <end position="19"/>
    </location>
</feature>
<dbReference type="OMA" id="YIAFNQT"/>
<evidence type="ECO:0000256" key="2">
    <source>
        <dbReference type="SAM" id="SignalP"/>
    </source>
</evidence>
<comment type="caution">
    <text evidence="3">The sequence shown here is derived from an EMBL/GenBank/DDBJ whole genome shotgun (WGS) entry which is preliminary data.</text>
</comment>
<keyword evidence="2" id="KW-0732">Signal</keyword>
<dbReference type="PROSITE" id="PS51257">
    <property type="entry name" value="PROKAR_LIPOPROTEIN"/>
    <property type="match status" value="1"/>
</dbReference>
<feature type="region of interest" description="Disordered" evidence="1">
    <location>
        <begin position="186"/>
        <end position="228"/>
    </location>
</feature>
<organism evidence="3 4">
    <name type="scientific">Trametes pubescens</name>
    <name type="common">White-rot fungus</name>
    <dbReference type="NCBI Taxonomy" id="154538"/>
    <lineage>
        <taxon>Eukaryota</taxon>
        <taxon>Fungi</taxon>
        <taxon>Dikarya</taxon>
        <taxon>Basidiomycota</taxon>
        <taxon>Agaricomycotina</taxon>
        <taxon>Agaricomycetes</taxon>
        <taxon>Polyporales</taxon>
        <taxon>Polyporaceae</taxon>
        <taxon>Trametes</taxon>
    </lineage>
</organism>
<evidence type="ECO:0000313" key="3">
    <source>
        <dbReference type="EMBL" id="OJT07565.1"/>
    </source>
</evidence>
<dbReference type="EMBL" id="MNAD01001168">
    <property type="protein sequence ID" value="OJT07565.1"/>
    <property type="molecule type" value="Genomic_DNA"/>
</dbReference>
<keyword evidence="4" id="KW-1185">Reference proteome</keyword>
<name>A0A1M2VIZ6_TRAPU</name>
<protein>
    <submittedName>
        <fullName evidence="3">Uncharacterized protein</fullName>
    </submittedName>
</protein>
<gene>
    <name evidence="3" type="ORF">TRAPUB_1588</name>
</gene>
<sequence>MRFTTLVPLFLAVPATVFACEGDCIVAITNAILGNYSRPLENVMKSMAAQISNIIPSHPDEQTTMTYLQPIISAYQKEAYQGMETAIFPNFFHGKCLDAQGIEPDGCPNPDCPIVCGTPGSMVHYYSKLRFIAFNETYHHLERLCTPGTDTYKRVEQAVVGAAGHDERRRSSSRIYSRALSNAVNVAHSNKGSGSSTAPGSGSGSGSGHDSALGSRPKDHKTSTPEISTPKMLVPIFLKRADDVKSGLKSIMQQCHGLLEEACGGDGVQETNGLPECSWEGAMKEYILSFP</sequence>
<dbReference type="STRING" id="154538.A0A1M2VIZ6"/>
<dbReference type="OrthoDB" id="3255642at2759"/>
<reference evidence="3 4" key="1">
    <citation type="submission" date="2016-10" db="EMBL/GenBank/DDBJ databases">
        <title>Genome sequence of the basidiomycete white-rot fungus Trametes pubescens.</title>
        <authorList>
            <person name="Makela M.R."/>
            <person name="Granchi Z."/>
            <person name="Peng M."/>
            <person name="De Vries R.P."/>
            <person name="Grigoriev I."/>
            <person name="Riley R."/>
            <person name="Hilden K."/>
        </authorList>
    </citation>
    <scope>NUCLEOTIDE SEQUENCE [LARGE SCALE GENOMIC DNA]</scope>
    <source>
        <strain evidence="3 4">FBCC735</strain>
    </source>
</reference>
<proteinExistence type="predicted"/>
<evidence type="ECO:0000256" key="1">
    <source>
        <dbReference type="SAM" id="MobiDB-lite"/>
    </source>
</evidence>
<dbReference type="Proteomes" id="UP000184267">
    <property type="component" value="Unassembled WGS sequence"/>
</dbReference>
<evidence type="ECO:0000313" key="4">
    <source>
        <dbReference type="Proteomes" id="UP000184267"/>
    </source>
</evidence>
<dbReference type="AlphaFoldDB" id="A0A1M2VIZ6"/>